<accession>A0A853H5Z6</accession>
<dbReference type="EMBL" id="JABTXY010000012">
    <property type="protein sequence ID" value="NYV41098.1"/>
    <property type="molecule type" value="Genomic_DNA"/>
</dbReference>
<evidence type="ECO:0000313" key="2">
    <source>
        <dbReference type="Proteomes" id="UP000548673"/>
    </source>
</evidence>
<protein>
    <submittedName>
        <fullName evidence="1">Uncharacterized protein</fullName>
    </submittedName>
</protein>
<dbReference type="AlphaFoldDB" id="A0A853H5Z6"/>
<reference evidence="1 2" key="1">
    <citation type="submission" date="2020-05" db="EMBL/GenBank/DDBJ databases">
        <title>The draft genome of Cronobacter sakazakii strain 145005.</title>
        <authorList>
            <person name="Yang J."/>
            <person name="Liu L."/>
            <person name="Feng Y."/>
            <person name="Zong Z."/>
        </authorList>
    </citation>
    <scope>NUCLEOTIDE SEQUENCE [LARGE SCALE GENOMIC DNA]</scope>
    <source>
        <strain evidence="1 2">145005</strain>
    </source>
</reference>
<organism evidence="1 2">
    <name type="scientific">Cronobacter sakazakii</name>
    <name type="common">Enterobacter sakazakii</name>
    <dbReference type="NCBI Taxonomy" id="28141"/>
    <lineage>
        <taxon>Bacteria</taxon>
        <taxon>Pseudomonadati</taxon>
        <taxon>Pseudomonadota</taxon>
        <taxon>Gammaproteobacteria</taxon>
        <taxon>Enterobacterales</taxon>
        <taxon>Enterobacteriaceae</taxon>
        <taxon>Cronobacter</taxon>
    </lineage>
</organism>
<name>A0A853H5Z6_CROSK</name>
<proteinExistence type="predicted"/>
<gene>
    <name evidence="1" type="ORF">HRR37_01475</name>
</gene>
<dbReference type="RefSeq" id="WP_180208564.1">
    <property type="nucleotide sequence ID" value="NZ_JABTXY010000012.1"/>
</dbReference>
<comment type="caution">
    <text evidence="1">The sequence shown here is derived from an EMBL/GenBank/DDBJ whole genome shotgun (WGS) entry which is preliminary data.</text>
</comment>
<sequence>MKNSLWEKYGDLRERQPELFNLEQITINLKELQEYIANGNSAAYELFDAFEVIRQDEVEQEMGFRAVPRVFLTQLILLSNEYCAFRSSLINDEID</sequence>
<dbReference type="Proteomes" id="UP000548673">
    <property type="component" value="Unassembled WGS sequence"/>
</dbReference>
<evidence type="ECO:0000313" key="1">
    <source>
        <dbReference type="EMBL" id="NYV41098.1"/>
    </source>
</evidence>